<keyword evidence="2" id="KW-1185">Reference proteome</keyword>
<evidence type="ECO:0000313" key="1">
    <source>
        <dbReference type="EnsemblMetazoa" id="G31742.13:cds"/>
    </source>
</evidence>
<organism evidence="1 2">
    <name type="scientific">Magallana gigas</name>
    <name type="common">Pacific oyster</name>
    <name type="synonym">Crassostrea gigas</name>
    <dbReference type="NCBI Taxonomy" id="29159"/>
    <lineage>
        <taxon>Eukaryota</taxon>
        <taxon>Metazoa</taxon>
        <taxon>Spiralia</taxon>
        <taxon>Lophotrochozoa</taxon>
        <taxon>Mollusca</taxon>
        <taxon>Bivalvia</taxon>
        <taxon>Autobranchia</taxon>
        <taxon>Pteriomorphia</taxon>
        <taxon>Ostreida</taxon>
        <taxon>Ostreoidea</taxon>
        <taxon>Ostreidae</taxon>
        <taxon>Magallana</taxon>
    </lineage>
</organism>
<proteinExistence type="predicted"/>
<dbReference type="EnsemblMetazoa" id="G31742.15">
    <property type="protein sequence ID" value="G31742.15:cds"/>
    <property type="gene ID" value="G31742"/>
</dbReference>
<reference evidence="1" key="1">
    <citation type="submission" date="2022-08" db="UniProtKB">
        <authorList>
            <consortium name="EnsemblMetazoa"/>
        </authorList>
    </citation>
    <scope>IDENTIFICATION</scope>
    <source>
        <strain evidence="1">05x7-T-G4-1.051#20</strain>
    </source>
</reference>
<evidence type="ECO:0000313" key="2">
    <source>
        <dbReference type="Proteomes" id="UP000005408"/>
    </source>
</evidence>
<dbReference type="EnsemblMetazoa" id="G31742.13">
    <property type="protein sequence ID" value="G31742.13:cds"/>
    <property type="gene ID" value="G31742"/>
</dbReference>
<sequence length="54" mass="5992">EPAMLSGIMALDCDNMLNLFDSKMKEIYIGLGLADAWPEDDDEIDDIYILPEGA</sequence>
<protein>
    <submittedName>
        <fullName evidence="1">Uncharacterized protein</fullName>
    </submittedName>
</protein>
<dbReference type="Proteomes" id="UP000005408">
    <property type="component" value="Unassembled WGS sequence"/>
</dbReference>
<dbReference type="AlphaFoldDB" id="A0A8W8M7J6"/>
<accession>A0A8W8M7J6</accession>
<name>A0A8W8M7J6_MAGGI</name>